<dbReference type="Proteomes" id="UP000566721">
    <property type="component" value="Unassembled WGS sequence"/>
</dbReference>
<evidence type="ECO:0000313" key="52">
    <source>
        <dbReference type="Proteomes" id="UP000365297"/>
    </source>
</evidence>
<evidence type="ECO:0000313" key="58">
    <source>
        <dbReference type="Proteomes" id="UP000410967"/>
    </source>
</evidence>
<dbReference type="EMBL" id="AACKDQ010000020">
    <property type="protein sequence ID" value="EAK9317345.1"/>
    <property type="molecule type" value="Genomic_DNA"/>
</dbReference>
<dbReference type="EMBL" id="AAAKQF010000001">
    <property type="protein sequence ID" value="EAC9038959.1"/>
    <property type="molecule type" value="Genomic_DNA"/>
</dbReference>
<dbReference type="EMBL" id="AALEDS010000001">
    <property type="protein sequence ID" value="ECY6543070.1"/>
    <property type="molecule type" value="Genomic_DNA"/>
</dbReference>
<dbReference type="Proteomes" id="UP000423131">
    <property type="component" value="Unassembled WGS sequence"/>
</dbReference>
<dbReference type="EMBL" id="AABBYJ010000009">
    <property type="protein sequence ID" value="EAG4332302.1"/>
    <property type="molecule type" value="Genomic_DNA"/>
</dbReference>
<evidence type="ECO:0000313" key="29">
    <source>
        <dbReference type="EMBL" id="ECC1555611.1"/>
    </source>
</evidence>
<name>A0A0B8QQA1_LISMN</name>
<dbReference type="Proteomes" id="UP000379076">
    <property type="component" value="Unassembled WGS sequence"/>
</dbReference>
<protein>
    <submittedName>
        <fullName evidence="26">Crp/Fnr family transcriptional regulator</fullName>
    </submittedName>
</protein>
<dbReference type="Proteomes" id="UP000272537">
    <property type="component" value="Unassembled WGS sequence"/>
</dbReference>
<evidence type="ECO:0000313" key="23">
    <source>
        <dbReference type="EMBL" id="EAH3294063.1"/>
    </source>
</evidence>
<dbReference type="EMBL" id="AABAYG010000003">
    <property type="protein sequence ID" value="EAG2245313.1"/>
    <property type="molecule type" value="Genomic_DNA"/>
</dbReference>
<evidence type="ECO:0000313" key="46">
    <source>
        <dbReference type="Proteomes" id="UP000344343"/>
    </source>
</evidence>
<evidence type="ECO:0000313" key="26">
    <source>
        <dbReference type="EMBL" id="EAK9317345.1"/>
    </source>
</evidence>
<dbReference type="EMBL" id="AABBZO010000004">
    <property type="protein sequence ID" value="EAG4461606.1"/>
    <property type="molecule type" value="Genomic_DNA"/>
</dbReference>
<evidence type="ECO:0000313" key="61">
    <source>
        <dbReference type="Proteomes" id="UP000478682"/>
    </source>
</evidence>
<reference evidence="58 72" key="7">
    <citation type="submission" date="2019-04" db="EMBL/GenBank/DDBJ databases">
        <authorList>
            <consortium name="GenomeTrakr network: Whole genome sequencing for foodborne pathogen traceback"/>
        </authorList>
    </citation>
    <scope>NUCLEOTIDE SEQUENCE [LARGE SCALE GENOMIC DNA]</scope>
    <source>
        <strain evidence="20 72">CFSAN004300</strain>
        <strain evidence="30 51">FLAG-55987</strain>
        <strain evidence="26 58">PHLUSALM00088</strain>
    </source>
</reference>
<evidence type="ECO:0000313" key="16">
    <source>
        <dbReference type="EMBL" id="EAG2997160.1"/>
    </source>
</evidence>
<evidence type="ECO:0000313" key="49">
    <source>
        <dbReference type="Proteomes" id="UP000354255"/>
    </source>
</evidence>
<evidence type="ECO:0000313" key="43">
    <source>
        <dbReference type="Proteomes" id="UP000336166"/>
    </source>
</evidence>
<evidence type="ECO:0000313" key="69">
    <source>
        <dbReference type="Proteomes" id="UP000533021"/>
    </source>
</evidence>
<dbReference type="EMBL" id="AABAGT010000029">
    <property type="protein sequence ID" value="EAG0868479.1"/>
    <property type="molecule type" value="Genomic_DNA"/>
</dbReference>
<evidence type="ECO:0000313" key="18">
    <source>
        <dbReference type="EMBL" id="EAG4461606.1"/>
    </source>
</evidence>
<dbReference type="Proteomes" id="UP000364988">
    <property type="component" value="Unassembled WGS sequence"/>
</dbReference>
<evidence type="ECO:0000313" key="30">
    <source>
        <dbReference type="EMBL" id="ECY6543070.1"/>
    </source>
</evidence>
<dbReference type="EMBL" id="AAAMZD010000002">
    <property type="protein sequence ID" value="EAD3792340.1"/>
    <property type="molecule type" value="Genomic_DNA"/>
</dbReference>
<evidence type="ECO:0000313" key="19">
    <source>
        <dbReference type="EMBL" id="EAG6168898.1"/>
    </source>
</evidence>
<evidence type="ECO:0000313" key="48">
    <source>
        <dbReference type="Proteomes" id="UP000350032"/>
    </source>
</evidence>
<dbReference type="KEGG" id="lmok:CQ02_00575"/>
<evidence type="ECO:0000313" key="34">
    <source>
        <dbReference type="EMBL" id="HAB8557073.1"/>
    </source>
</evidence>
<dbReference type="EMBL" id="AALGDA010000053">
    <property type="protein sequence ID" value="ECY9783831.1"/>
    <property type="molecule type" value="Genomic_DNA"/>
</dbReference>
<reference evidence="75 76" key="3">
    <citation type="journal article" date="2018" name="Genome Biol.">
        <title>SKESA: strategic k-mer extension for scrupulous assemblies.</title>
        <authorList>
            <person name="Souvorov A."/>
            <person name="Agarwala R."/>
            <person name="Lipman D.J."/>
        </authorList>
    </citation>
    <scope>NUCLEOTIDE SEQUENCE [LARGE SCALE GENOMIC DNA]</scope>
    <source>
        <strain evidence="38">2017-325981-023-01</strain>
        <strain evidence="34 78">CFIAFB20100120</strain>
        <strain evidence="36">CFIAFB20170037</strain>
        <strain evidence="35 75">CFIAFB20170045</strain>
        <strain evidence="37 77">DMG1500109</strain>
    </source>
</reference>
<evidence type="ECO:0000313" key="17">
    <source>
        <dbReference type="EMBL" id="EAG4332302.1"/>
    </source>
</evidence>
<evidence type="ECO:0000313" key="77">
    <source>
        <dbReference type="Proteomes" id="UP000843775"/>
    </source>
</evidence>
<dbReference type="RefSeq" id="WP_003731587.1">
    <property type="nucleotide sequence ID" value="NC_021824.1"/>
</dbReference>
<evidence type="ECO:0000313" key="38">
    <source>
        <dbReference type="EMBL" id="HAJ9593624.1"/>
    </source>
</evidence>
<evidence type="ECO:0000313" key="4">
    <source>
        <dbReference type="EMBL" id="EAC9038959.1"/>
    </source>
</evidence>
<dbReference type="EMBL" id="AAAQQZ010000007">
    <property type="protein sequence ID" value="EAE1339835.1"/>
    <property type="molecule type" value="Genomic_DNA"/>
</dbReference>
<dbReference type="EMBL" id="AAHZFY010000001">
    <property type="protein sequence ID" value="ECB9512278.1"/>
    <property type="molecule type" value="Genomic_DNA"/>
</dbReference>
<evidence type="ECO:0000313" key="12">
    <source>
        <dbReference type="EMBL" id="EAG1893102.1"/>
    </source>
</evidence>
<evidence type="ECO:0000313" key="73">
    <source>
        <dbReference type="Proteomes" id="UP000549379"/>
    </source>
</evidence>
<evidence type="ECO:0000313" key="78">
    <source>
        <dbReference type="Proteomes" id="UP000844415"/>
    </source>
</evidence>
<dbReference type="Proteomes" id="UP000467347">
    <property type="component" value="Unassembled WGS sequence"/>
</dbReference>
<dbReference type="Proteomes" id="UP000376505">
    <property type="component" value="Unassembled WGS sequence"/>
</dbReference>
<evidence type="ECO:0000313" key="45">
    <source>
        <dbReference type="Proteomes" id="UP000339309"/>
    </source>
</evidence>
<reference evidence="43 45" key="4">
    <citation type="submission" date="2018-06" db="EMBL/GenBank/DDBJ databases">
        <authorList>
            <consortium name="PulseNet: The National Subtyping Network for Foodborne Disease Surveillance"/>
            <person name="Tarr C.L."/>
            <person name="Trees E."/>
            <person name="Katz L.S."/>
            <person name="Carleton-Romer H.A."/>
            <person name="Stroika S."/>
            <person name="Kucerova Z."/>
            <person name="Roache K.F."/>
            <person name="Sabol A.L."/>
            <person name="Besser J."/>
            <person name="Gerner-Smidt P."/>
        </authorList>
    </citation>
    <scope>NUCLEOTIDE SEQUENCE [LARGE SCALE GENOMIC DNA]</scope>
    <source>
        <strain evidence="1 45">2015L-6227</strain>
        <strain evidence="9 43">PNUSAL000134</strain>
        <strain evidence="4 49">PNUSAL000910</strain>
        <strain evidence="11 50">PNUSAL002180</strain>
        <strain evidence="12 61">PNUSAL002298</strain>
        <strain evidence="25 48">PNUSAL004402</strain>
        <strain evidence="31 64">PNUSAL005692</strain>
    </source>
</reference>
<evidence type="ECO:0000313" key="1">
    <source>
        <dbReference type="EMBL" id="EAC4552781.1"/>
    </source>
</evidence>
<evidence type="ECO:0000313" key="7">
    <source>
        <dbReference type="EMBL" id="EAD5786694.1"/>
    </source>
</evidence>
<evidence type="ECO:0000313" key="79">
    <source>
        <dbReference type="Proteomes" id="UP000852906"/>
    </source>
</evidence>
<dbReference type="Proteomes" id="UP000525850">
    <property type="component" value="Unassembled WGS sequence"/>
</dbReference>
<dbReference type="EMBL" id="QXLS01000002">
    <property type="protein sequence ID" value="RKA09243.1"/>
    <property type="molecule type" value="Genomic_DNA"/>
</dbReference>
<evidence type="ECO:0000313" key="64">
    <source>
        <dbReference type="Proteomes" id="UP000489121"/>
    </source>
</evidence>
<dbReference type="EMBL" id="AABCVX010000002">
    <property type="protein sequence ID" value="EAG6168898.1"/>
    <property type="molecule type" value="Genomic_DNA"/>
</dbReference>
<evidence type="ECO:0000313" key="76">
    <source>
        <dbReference type="Proteomes" id="UP000843503"/>
    </source>
</evidence>
<evidence type="ECO:0000313" key="75">
    <source>
        <dbReference type="Proteomes" id="UP000841146"/>
    </source>
</evidence>
<evidence type="ECO:0000313" key="31">
    <source>
        <dbReference type="EMBL" id="ECY9783831.1"/>
    </source>
</evidence>
<dbReference type="Proteomes" id="UP000546397">
    <property type="component" value="Unassembled WGS sequence"/>
</dbReference>
<dbReference type="EMBL" id="AAAIXK010000008">
    <property type="protein sequence ID" value="EAC5551469.1"/>
    <property type="molecule type" value="Genomic_DNA"/>
</dbReference>
<evidence type="ECO:0000313" key="71">
    <source>
        <dbReference type="Proteomes" id="UP000546397"/>
    </source>
</evidence>
<dbReference type="Proteomes" id="UP000337746">
    <property type="component" value="Unassembled WGS sequence"/>
</dbReference>
<evidence type="ECO:0000313" key="25">
    <source>
        <dbReference type="EMBL" id="EAK8897060.1"/>
    </source>
</evidence>
<dbReference type="Proteomes" id="UP000527632">
    <property type="component" value="Unassembled WGS sequence"/>
</dbReference>
<accession>A0A0B8QQA1</accession>
<organism evidence="26 58">
    <name type="scientific">Listeria monocytogenes</name>
    <dbReference type="NCBI Taxonomy" id="1639"/>
    <lineage>
        <taxon>Bacteria</taxon>
        <taxon>Bacillati</taxon>
        <taxon>Bacillota</taxon>
        <taxon>Bacilli</taxon>
        <taxon>Bacillales</taxon>
        <taxon>Listeriaceae</taxon>
        <taxon>Listeria</taxon>
    </lineage>
</organism>
<dbReference type="Proteomes" id="UP000533021">
    <property type="component" value="Unassembled WGS sequence"/>
</dbReference>
<evidence type="ECO:0000313" key="59">
    <source>
        <dbReference type="Proteomes" id="UP000423131"/>
    </source>
</evidence>
<dbReference type="Proteomes" id="UP000481141">
    <property type="component" value="Unassembled WGS sequence"/>
</dbReference>
<dbReference type="EMBL" id="AAAJKI010000017">
    <property type="protein sequence ID" value="EAC6548351.1"/>
    <property type="molecule type" value="Genomic_DNA"/>
</dbReference>
<dbReference type="Proteomes" id="UP000344343">
    <property type="component" value="Unassembled WGS sequence"/>
</dbReference>
<evidence type="ECO:0000313" key="44">
    <source>
        <dbReference type="Proteomes" id="UP000337746"/>
    </source>
</evidence>
<comment type="caution">
    <text evidence="26">The sequence shown here is derived from an EMBL/GenBank/DDBJ whole genome shotgun (WGS) entry which is preliminary data.</text>
</comment>
<evidence type="ECO:0000313" key="21">
    <source>
        <dbReference type="EMBL" id="EAG9519686.1"/>
    </source>
</evidence>
<dbReference type="EMBL" id="AAANYR010000004">
    <property type="protein sequence ID" value="EAD5786694.1"/>
    <property type="molecule type" value="Genomic_DNA"/>
</dbReference>
<dbReference type="Proteomes" id="UP000548278">
    <property type="component" value="Unassembled WGS sequence"/>
</dbReference>
<dbReference type="EMBL" id="AABAWE010000002">
    <property type="protein sequence ID" value="EAG2086669.1"/>
    <property type="molecule type" value="Genomic_DNA"/>
</dbReference>
<evidence type="ECO:0000313" key="56">
    <source>
        <dbReference type="Proteomes" id="UP000393182"/>
    </source>
</evidence>
<dbReference type="EMBL" id="AABBHO010000019">
    <property type="protein sequence ID" value="EAG2997160.1"/>
    <property type="molecule type" value="Genomic_DNA"/>
</dbReference>
<evidence type="ECO:0000313" key="33">
    <source>
        <dbReference type="EMBL" id="EDP8512987.1"/>
    </source>
</evidence>
<dbReference type="EMBL" id="AABEMN010000009">
    <property type="protein sequence ID" value="EAG9519686.1"/>
    <property type="molecule type" value="Genomic_DNA"/>
</dbReference>
<dbReference type="Proteomes" id="UP000843503">
    <property type="component" value="Unassembled WGS sequence"/>
</dbReference>
<evidence type="ECO:0000313" key="10">
    <source>
        <dbReference type="EMBL" id="EAE4941954.1"/>
    </source>
</evidence>
<dbReference type="Proteomes" id="UP000478704">
    <property type="component" value="Unassembled WGS sequence"/>
</dbReference>
<dbReference type="EMBL" id="AABGHY010000003">
    <property type="protein sequence ID" value="EAH3294063.1"/>
    <property type="molecule type" value="Genomic_DNA"/>
</dbReference>
<dbReference type="Proteomes" id="UP000365297">
    <property type="component" value="Unassembled WGS sequence"/>
</dbReference>
<evidence type="ECO:0000313" key="15">
    <source>
        <dbReference type="EMBL" id="EAG2514752.1"/>
    </source>
</evidence>
<dbReference type="Proteomes" id="UP000358545">
    <property type="component" value="Unassembled WGS sequence"/>
</dbReference>
<dbReference type="EMBL" id="AACJYH010000003">
    <property type="protein sequence ID" value="EAK8897060.1"/>
    <property type="molecule type" value="Genomic_DNA"/>
</dbReference>
<evidence type="ECO:0000313" key="3">
    <source>
        <dbReference type="EMBL" id="EAC6548351.1"/>
    </source>
</evidence>
<dbReference type="EMBL" id="AABDGJ010000001">
    <property type="protein sequence ID" value="EAG6989356.1"/>
    <property type="molecule type" value="Genomic_DNA"/>
</dbReference>
<evidence type="ECO:0000313" key="40">
    <source>
        <dbReference type="EMBL" id="RKA09243.1"/>
    </source>
</evidence>
<dbReference type="Proteomes" id="UP000350032">
    <property type="component" value="Unassembled WGS sequence"/>
</dbReference>
<evidence type="ECO:0000313" key="39">
    <source>
        <dbReference type="EMBL" id="OET52721.1"/>
    </source>
</evidence>
<evidence type="ECO:0000313" key="70">
    <source>
        <dbReference type="Proteomes" id="UP000540117"/>
    </source>
</evidence>
<dbReference type="Proteomes" id="UP000841146">
    <property type="component" value="Unassembled WGS sequence"/>
</dbReference>
<evidence type="ECO:0000313" key="22">
    <source>
        <dbReference type="EMBL" id="EAH2281866.1"/>
    </source>
</evidence>
<dbReference type="EMBL" id="AANPAU010000001">
    <property type="protein sequence ID" value="EDP8512987.1"/>
    <property type="molecule type" value="Genomic_DNA"/>
</dbReference>
<sequence length="210" mass="24326">MTFLEFHQLVKEDLLIYSWIIKNFHLTRQKLMAGGEITMNREQVIVMEKGLLVQVNEEGKDDLYRVFIDQRIIFTTKGDITLTALEDTSYSIIRAEELIGKLEGQHLLPTFFLEIAEDFEKGLDWQRTLISVDPAERAEMILAKIIERYQINSENKPEFPRWLRINVLARFAKCSVSTMSSVVNELVNEGDLNIKGTPWLLTRPYQATCA</sequence>
<evidence type="ECO:0000313" key="74">
    <source>
        <dbReference type="Proteomes" id="UP000566721"/>
    </source>
</evidence>
<dbReference type="Proteomes" id="UP000489121">
    <property type="component" value="Unassembled WGS sequence"/>
</dbReference>
<dbReference type="Proteomes" id="UP000398321">
    <property type="component" value="Unassembled WGS sequence"/>
</dbReference>
<dbReference type="Proteomes" id="UP000844415">
    <property type="component" value="Unassembled WGS sequence"/>
</dbReference>
<dbReference type="EMBL" id="DAAIJL010000005">
    <property type="protein sequence ID" value="HAB8557073.1"/>
    <property type="molecule type" value="Genomic_DNA"/>
</dbReference>
<reference evidence="10 56" key="6">
    <citation type="submission" date="2019-03" db="EMBL/GenBank/DDBJ databases">
        <authorList>
            <person name="Ashton P.M."/>
            <person name="Dallman T."/>
            <person name="Nair S."/>
            <person name="De Pinna E."/>
            <person name="Peters T."/>
            <person name="Grant K."/>
        </authorList>
    </citation>
    <scope>NUCLEOTIDE SEQUENCE [LARGE SCALE GENOMIC DNA]</scope>
    <source>
        <strain evidence="22 69">282333</strain>
        <strain evidence="23 68">282352</strain>
        <strain evidence="21 71">289003</strain>
        <strain evidence="10">RL15000286</strain>
    </source>
</reference>
<reference evidence="44 47" key="5">
    <citation type="submission" date="2018-06" db="EMBL/GenBank/DDBJ databases">
        <authorList>
            <consortium name="GenomeTrakr: Next Generation Sequencing Network for Food Pathogen Tracability"/>
        </authorList>
    </citation>
    <scope>NUCLEOTIDE SEQUENCE [LARGE SCALE GENOMIC DNA]</scope>
    <source>
        <strain evidence="16 73">10B02965A-1</strain>
        <strain evidence="18 67">CFSAN063727</strain>
        <strain evidence="8 54">FDA00006494</strain>
        <strain evidence="2 52">FDA00007096</strain>
        <strain evidence="14">FDA00011243</strain>
        <strain evidence="3 42">FDA00013332</strain>
        <strain evidence="7 46">FDA00013853</strain>
        <strain evidence="27 59">FDA00014336</strain>
        <strain evidence="29 55">FDA00014370</strain>
        <strain evidence="28 57">FDA00014392</strain>
        <strain evidence="33">FDA00015054</strain>
        <strain evidence="17 70">FDA1005580-S054-001</strain>
        <strain evidence="62">FDA1090798-S029-001</strain>
        <strain evidence="63">FDA956581-098-004</strain>
        <strain evidence="15 65">FDA960927-006-004</strain>
        <strain evidence="19 74">FLAG-38921</strain>
        <strain evidence="13 44">FLAG-54356</strain>
        <strain evidence="6 53">FSIS31901579</strain>
        <strain evidence="24 66">LS1344</strain>
        <strain evidence="32 60">OSF101448</strain>
        <strain evidence="5 47">VA-WGS-00405</strain>
    </source>
</reference>
<evidence type="ECO:0000313" key="57">
    <source>
        <dbReference type="Proteomes" id="UP000398321"/>
    </source>
</evidence>
<dbReference type="Proteomes" id="UP000478682">
    <property type="component" value="Unassembled WGS sequence"/>
</dbReference>
<dbReference type="EMBL" id="AAAIKW010000006">
    <property type="protein sequence ID" value="EAC4552781.1"/>
    <property type="molecule type" value="Genomic_DNA"/>
</dbReference>
<evidence type="ECO:0000313" key="60">
    <source>
        <dbReference type="Proteomes" id="UP000467347"/>
    </source>
</evidence>
<reference evidence="40 41" key="2">
    <citation type="journal article" date="2018" name="BMC Genomics">
        <title>Genes significantly associated with lineage II food isolates of Listeria monocytogenes.</title>
        <authorList>
            <person name="Pirone-Davies C."/>
            <person name="Chen Y."/>
            <person name="Pightling A."/>
            <person name="Ryan G."/>
            <person name="Wang Y."/>
            <person name="Yao K."/>
            <person name="Hoffmann M."/>
            <person name="Allard M.W."/>
        </authorList>
    </citation>
    <scope>NUCLEOTIDE SEQUENCE [LARGE SCALE GENOMIC DNA]</scope>
    <source>
        <strain evidence="40 41">PNUSAL000550</strain>
    </source>
</reference>
<evidence type="ECO:0000313" key="65">
    <source>
        <dbReference type="Proteomes" id="UP000525850"/>
    </source>
</evidence>
<evidence type="ECO:0000313" key="2">
    <source>
        <dbReference type="EMBL" id="EAC5551469.1"/>
    </source>
</evidence>
<evidence type="ECO:0000313" key="24">
    <source>
        <dbReference type="EMBL" id="EAH4243098.1"/>
    </source>
</evidence>
<evidence type="ECO:0000313" key="37">
    <source>
        <dbReference type="EMBL" id="HAC1753727.1"/>
    </source>
</evidence>
<evidence type="ECO:0000313" key="6">
    <source>
        <dbReference type="EMBL" id="EAD5773321.1"/>
    </source>
</evidence>
<dbReference type="EMBL" id="DAAJZA010000001">
    <property type="protein sequence ID" value="HAC1753727.1"/>
    <property type="molecule type" value="Genomic_DNA"/>
</dbReference>
<dbReference type="EMBL" id="DABJAN010000003">
    <property type="protein sequence ID" value="HAJ9593624.1"/>
    <property type="molecule type" value="Genomic_DNA"/>
</dbReference>
<dbReference type="Proteomes" id="UP000530452">
    <property type="component" value="Unassembled WGS sequence"/>
</dbReference>
<dbReference type="Proteomes" id="UP000842809">
    <property type="component" value="Unassembled WGS sequence"/>
</dbReference>
<dbReference type="EMBL" id="AAIAJJ010000001">
    <property type="protein sequence ID" value="ECC1555611.1"/>
    <property type="molecule type" value="Genomic_DNA"/>
</dbReference>
<dbReference type="Proteomes" id="UP000540117">
    <property type="component" value="Unassembled WGS sequence"/>
</dbReference>
<evidence type="ECO:0000313" key="27">
    <source>
        <dbReference type="EMBL" id="ECB9473737.1"/>
    </source>
</evidence>
<evidence type="ECO:0000313" key="36">
    <source>
        <dbReference type="EMBL" id="HAC0274674.1"/>
    </source>
</evidence>
<evidence type="ECO:0000313" key="47">
    <source>
        <dbReference type="Proteomes" id="UP000345329"/>
    </source>
</evidence>
<evidence type="ECO:0000313" key="28">
    <source>
        <dbReference type="EMBL" id="ECB9512278.1"/>
    </source>
</evidence>
<evidence type="ECO:0000313" key="32">
    <source>
        <dbReference type="EMBL" id="EDN9835963.1"/>
    </source>
</evidence>
<dbReference type="Proteomes" id="UP000852906">
    <property type="component" value="Unassembled WGS sequence"/>
</dbReference>
<evidence type="ECO:0000313" key="63">
    <source>
        <dbReference type="Proteomes" id="UP000481141"/>
    </source>
</evidence>
<dbReference type="Proteomes" id="UP000528151">
    <property type="component" value="Unassembled WGS sequence"/>
</dbReference>
<evidence type="ECO:0000313" key="20">
    <source>
        <dbReference type="EMBL" id="EAG6989356.1"/>
    </source>
</evidence>
<dbReference type="EMBL" id="DAAJCS010000001">
    <property type="protein sequence ID" value="HAC0011732.1"/>
    <property type="molecule type" value="Genomic_DNA"/>
</dbReference>
<evidence type="ECO:0000313" key="50">
    <source>
        <dbReference type="Proteomes" id="UP000358545"/>
    </source>
</evidence>
<reference evidence="39 79" key="1">
    <citation type="submission" date="2016-09" db="EMBL/GenBank/DDBJ databases">
        <title>100K Listeria isolates.</title>
        <authorList>
            <person name="Chen P."/>
            <person name="Weimer B.C."/>
            <person name="Kong N."/>
            <person name="Huang B."/>
        </authorList>
    </citation>
    <scope>NUCLEOTIDE SEQUENCE [LARGE SCALE GENOMIC DNA]</scope>
    <source>
        <strain evidence="39 79">BCW_2383</strain>
    </source>
</reference>
<evidence type="ECO:0000313" key="67">
    <source>
        <dbReference type="Proteomes" id="UP000528151"/>
    </source>
</evidence>
<evidence type="ECO:0000313" key="8">
    <source>
        <dbReference type="EMBL" id="EAE1339835.1"/>
    </source>
</evidence>
<dbReference type="Proteomes" id="UP000354255">
    <property type="component" value="Unassembled WGS sequence"/>
</dbReference>
<evidence type="ECO:0000313" key="42">
    <source>
        <dbReference type="Proteomes" id="UP000331186"/>
    </source>
</evidence>
<dbReference type="Proteomes" id="UP000549379">
    <property type="component" value="Unassembled WGS sequence"/>
</dbReference>
<evidence type="ECO:0000313" key="14">
    <source>
        <dbReference type="EMBL" id="EAG2245313.1"/>
    </source>
</evidence>
<dbReference type="EMBL" id="AAANYN010000003">
    <property type="protein sequence ID" value="EAD5773321.1"/>
    <property type="molecule type" value="Genomic_DNA"/>
</dbReference>
<evidence type="ECO:0000313" key="62">
    <source>
        <dbReference type="Proteomes" id="UP000478704"/>
    </source>
</evidence>
<proteinExistence type="predicted"/>
<evidence type="ECO:0000313" key="54">
    <source>
        <dbReference type="Proteomes" id="UP000379076"/>
    </source>
</evidence>
<dbReference type="EMBL" id="AAAREG010000012">
    <property type="protein sequence ID" value="EAE2355197.1"/>
    <property type="molecule type" value="Genomic_DNA"/>
</dbReference>
<dbReference type="EMBL" id="AABGUK010000006">
    <property type="protein sequence ID" value="EAH4243098.1"/>
    <property type="molecule type" value="Genomic_DNA"/>
</dbReference>
<dbReference type="Proteomes" id="UP000339309">
    <property type="component" value="Unassembled WGS sequence"/>
</dbReference>
<dbReference type="EMBL" id="AABATR010000002">
    <property type="protein sequence ID" value="EAG1893102.1"/>
    <property type="molecule type" value="Genomic_DNA"/>
</dbReference>
<dbReference type="EMBL" id="AANDSR010000002">
    <property type="protein sequence ID" value="EDN9835963.1"/>
    <property type="molecule type" value="Genomic_DNA"/>
</dbReference>
<dbReference type="EMBL" id="DAAJFY010000002">
    <property type="protein sequence ID" value="HAC0274674.1"/>
    <property type="molecule type" value="Genomic_DNA"/>
</dbReference>
<reference evidence="34" key="8">
    <citation type="submission" date="2020-01" db="EMBL/GenBank/DDBJ databases">
        <authorList>
            <consortium name="NCBI Pathogen Detection Project"/>
        </authorList>
    </citation>
    <scope>NUCLEOTIDE SEQUENCE</scope>
    <source>
        <strain evidence="38">2017-325981-023-01</strain>
        <strain evidence="34">CFIAFB20100120</strain>
        <strain evidence="36">CFIAFB20170037</strain>
        <strain evidence="35">CFIAFB20170045</strain>
        <strain evidence="37">DMG1500109</strain>
    </source>
</reference>
<evidence type="ECO:0000313" key="68">
    <source>
        <dbReference type="Proteomes" id="UP000530452"/>
    </source>
</evidence>
<dbReference type="Proteomes" id="UP000345329">
    <property type="component" value="Unassembled WGS sequence"/>
</dbReference>
<dbReference type="Proteomes" id="UP000331186">
    <property type="component" value="Unassembled WGS sequence"/>
</dbReference>
<dbReference type="EMBL" id="AABFVG010000003">
    <property type="protein sequence ID" value="EAH2281866.1"/>
    <property type="molecule type" value="Genomic_DNA"/>
</dbReference>
<dbReference type="Proteomes" id="UP000843775">
    <property type="component" value="Unassembled WGS sequence"/>
</dbReference>
<dbReference type="EMBL" id="AAHZFN010000010">
    <property type="protein sequence ID" value="ECB9473737.1"/>
    <property type="molecule type" value="Genomic_DNA"/>
</dbReference>
<dbReference type="AlphaFoldDB" id="A0A0B8QQA1"/>
<evidence type="ECO:0000313" key="41">
    <source>
        <dbReference type="Proteomes" id="UP000272537"/>
    </source>
</evidence>
<evidence type="ECO:0000313" key="11">
    <source>
        <dbReference type="EMBL" id="EAG0868479.1"/>
    </source>
</evidence>
<evidence type="ECO:0000313" key="66">
    <source>
        <dbReference type="Proteomes" id="UP000527632"/>
    </source>
</evidence>
<dbReference type="Proteomes" id="UP000410967">
    <property type="component" value="Unassembled WGS sequence"/>
</dbReference>
<dbReference type="EMBL" id="AABBAW010000002">
    <property type="protein sequence ID" value="EAG2514752.1"/>
    <property type="molecule type" value="Genomic_DNA"/>
</dbReference>
<dbReference type="Proteomes" id="UP000336166">
    <property type="component" value="Unassembled WGS sequence"/>
</dbReference>
<evidence type="ECO:0000313" key="51">
    <source>
        <dbReference type="Proteomes" id="UP000364988"/>
    </source>
</evidence>
<gene>
    <name evidence="11" type="ORF">A8L61_14505</name>
    <name evidence="20" type="ORF">AB917_01940</name>
    <name evidence="1" type="ORF">ABZ57_09815</name>
    <name evidence="39" type="ORF">AJL21_02175</name>
    <name evidence="8" type="ORF">ART25_13020</name>
    <name evidence="2" type="ORF">ARY78_13620</name>
    <name evidence="15" type="ORF">B1N52_06230</name>
    <name evidence="14" type="ORF">B1S26_07805</name>
    <name evidence="16" type="ORF">B5K54_07650</name>
    <name evidence="12" type="ORF">BB997_05715</name>
    <name evidence="13" type="ORF">BCZ21_05315</name>
    <name evidence="18" type="ORF">CA369_04840</name>
    <name evidence="17" type="ORF">CAV64_13725</name>
    <name evidence="22" type="ORF">D4920_07270</name>
    <name evidence="21" type="ORF">D4B11_07865</name>
    <name evidence="23" type="ORF">D5N24_06615</name>
    <name evidence="25" type="ORF">D7104_05020</name>
    <name evidence="19" type="ORF">DCT16_05765</name>
    <name evidence="3" type="ORF">DU018_08245</name>
    <name evidence="40" type="ORF">DYZ80_00885</name>
    <name evidence="10" type="ORF">E1W56_07845</name>
    <name evidence="24" type="ORF">E5F58_13990</name>
    <name evidence="7" type="ORF">EX365_09010</name>
    <name evidence="6" type="ORF">EXZ73_03350</name>
    <name evidence="30" type="ORF">F6436_01890</name>
    <name evidence="31" type="ORF">F6515_12635</name>
    <name evidence="26" type="ORF">FA835_09540</name>
    <name evidence="28" type="ORF">FLQ97_00870</name>
    <name evidence="27" type="ORF">FLR03_08650</name>
    <name evidence="29" type="ORF">FNX40_02190</name>
    <name evidence="33" type="ORF">G3O21_000381</name>
    <name evidence="37" type="ORF">GI949_01910</name>
    <name evidence="32" type="ORF">GJW51_04680</name>
    <name evidence="34" type="ORF">GYS09_07220</name>
    <name evidence="35" type="ORF">GYX23_01850</name>
    <name evidence="36" type="ORF">GYY14_04725</name>
    <name evidence="38" type="ORF">HQN34_001830</name>
    <name evidence="4" type="ORF">KV70_01885</name>
    <name evidence="5" type="ORF">UI29_06045</name>
    <name evidence="9" type="ORF">Y261_12635</name>
</gene>
<evidence type="ECO:0000313" key="55">
    <source>
        <dbReference type="Proteomes" id="UP000389283"/>
    </source>
</evidence>
<evidence type="ECO:0000313" key="53">
    <source>
        <dbReference type="Proteomes" id="UP000376505"/>
    </source>
</evidence>
<dbReference type="EMBL" id="AAASLB010000003">
    <property type="protein sequence ID" value="EAE4941954.1"/>
    <property type="molecule type" value="Genomic_DNA"/>
</dbReference>
<evidence type="ECO:0000313" key="72">
    <source>
        <dbReference type="Proteomes" id="UP000548278"/>
    </source>
</evidence>
<evidence type="ECO:0000313" key="13">
    <source>
        <dbReference type="EMBL" id="EAG2086669.1"/>
    </source>
</evidence>
<evidence type="ECO:0000313" key="35">
    <source>
        <dbReference type="EMBL" id="HAC0011732.1"/>
    </source>
</evidence>
<evidence type="ECO:0000313" key="5">
    <source>
        <dbReference type="EMBL" id="EAD3792340.1"/>
    </source>
</evidence>
<dbReference type="EMBL" id="MJTJ01000004">
    <property type="protein sequence ID" value="OET52721.1"/>
    <property type="molecule type" value="Genomic_DNA"/>
</dbReference>
<evidence type="ECO:0000313" key="9">
    <source>
        <dbReference type="EMBL" id="EAE2355197.1"/>
    </source>
</evidence>
<dbReference type="Proteomes" id="UP000393182">
    <property type="component" value="Unassembled WGS sequence"/>
</dbReference>
<dbReference type="Proteomes" id="UP000389283">
    <property type="component" value="Unassembled WGS sequence"/>
</dbReference>